<dbReference type="RefSeq" id="WP_138283555.1">
    <property type="nucleotide sequence ID" value="NZ_BMGE01000004.1"/>
</dbReference>
<organism evidence="1 2">
    <name type="scientific">Dyadobacter sediminis</name>
    <dbReference type="NCBI Taxonomy" id="1493691"/>
    <lineage>
        <taxon>Bacteria</taxon>
        <taxon>Pseudomonadati</taxon>
        <taxon>Bacteroidota</taxon>
        <taxon>Cytophagia</taxon>
        <taxon>Cytophagales</taxon>
        <taxon>Spirosomataceae</taxon>
        <taxon>Dyadobacter</taxon>
    </lineage>
</organism>
<evidence type="ECO:0000313" key="2">
    <source>
        <dbReference type="Proteomes" id="UP000309788"/>
    </source>
</evidence>
<sequence>MNKTHTPESHDSLYLAYGQQVKTLLEMSSPAEMAENLWEIYSGFVNSEKVNGYNPRQADLFLTFRELMLFCQRIQAMK</sequence>
<protein>
    <submittedName>
        <fullName evidence="1">Uncharacterized protein</fullName>
    </submittedName>
</protein>
<dbReference type="OrthoDB" id="962980at2"/>
<reference evidence="1 2" key="1">
    <citation type="submission" date="2019-05" db="EMBL/GenBank/DDBJ databases">
        <authorList>
            <person name="Qu J.-H."/>
        </authorList>
    </citation>
    <scope>NUCLEOTIDE SEQUENCE [LARGE SCALE GENOMIC DNA]</scope>
    <source>
        <strain evidence="1 2">Z12</strain>
    </source>
</reference>
<accession>A0A5R9K6S3</accession>
<dbReference type="AlphaFoldDB" id="A0A5R9K6S3"/>
<evidence type="ECO:0000313" key="1">
    <source>
        <dbReference type="EMBL" id="TLU89495.1"/>
    </source>
</evidence>
<dbReference type="Proteomes" id="UP000309788">
    <property type="component" value="Unassembled WGS sequence"/>
</dbReference>
<proteinExistence type="predicted"/>
<name>A0A5R9K6S3_9BACT</name>
<keyword evidence="2" id="KW-1185">Reference proteome</keyword>
<dbReference type="EMBL" id="VCEI01000030">
    <property type="protein sequence ID" value="TLU89495.1"/>
    <property type="molecule type" value="Genomic_DNA"/>
</dbReference>
<gene>
    <name evidence="1" type="ORF">FEM55_22415</name>
</gene>
<comment type="caution">
    <text evidence="1">The sequence shown here is derived from an EMBL/GenBank/DDBJ whole genome shotgun (WGS) entry which is preliminary data.</text>
</comment>